<reference evidence="1" key="1">
    <citation type="submission" date="2023-04" db="EMBL/GenBank/DDBJ databases">
        <title>A chromosome-level genome assembly of the parasitoid wasp Eretmocerus hayati.</title>
        <authorList>
            <person name="Zhong Y."/>
            <person name="Liu S."/>
            <person name="Liu Y."/>
        </authorList>
    </citation>
    <scope>NUCLEOTIDE SEQUENCE</scope>
    <source>
        <strain evidence="1">ZJU_SS_LIU_2023</strain>
    </source>
</reference>
<gene>
    <name evidence="1" type="ORF">QAD02_014588</name>
</gene>
<proteinExistence type="predicted"/>
<evidence type="ECO:0000313" key="1">
    <source>
        <dbReference type="EMBL" id="KAJ8678801.1"/>
    </source>
</evidence>
<protein>
    <submittedName>
        <fullName evidence="1">Uncharacterized protein</fullName>
    </submittedName>
</protein>
<sequence length="833" mass="92062">MVRRNYRIVDRPDDRNVPLDIRAEARAIQLETLPPVSKAKYLKRYNDYKSWCESRNTDLLSEESLLVYLRTLRVVDGNAASTLRSVHSMIKACVKVYHNFDIGDFPNVNSYLSNLSRRHIPKKAFILTTQHMNQFVVEAPDIEYFLIKVILIIGVIGCCRKSELKNMLMRYVTLTENAVYINVPAETTKNFQKNSFSIVGPFYLVVRRYLEARRYINNDRFFLTYRNGSFINEAAGDRTIGSVPKKVAEYLGLSQPERYTSHSIRRSSATAYAETGCNEVELMRHGRWQSLKCASGYVEDTKFGKHKVSHLITNAILPSQQYTNAILPSQQYTNAILPPQHQTSIVQYNFNNQHLHMNKSSPPRIRRPSATISSPNAIGPSSSQNLVPSQVSRSHSYQRHAPVILRWKRPQGSDNPAGCSNSTVTSSMLNTSVESSNPSSSLAESHDSFQEPNVAPALQVSTTSTSVNSAVTCAKPTQRARYKLLPPPSSNSNRTLVACAVDVDEELSELFEDDFSYASSHNDSIVTSHAVKPKVISNVLVTPSLGSGLPVVSGSGLPVTDNNVPSPVSRSNLDHQSSTLSSHNQPSHSSSLDATVHSDFQELLEASSDDESVAFGHEDSNIGDSQEEVSHEPQMIHSPNSVQSQHSFDVHGDESLMAETSTPEPPTDASVGVWKNLSEVFGYAPPSCDVNDQNQLEDKEPQSPTSHDHIVMENAVELNEPASQPKSHFQPKQQSSKFGSSMNNPNPPAVSSVSPVRQSLPRSALPQSADFASASMNDPSNFSSQSRAPSGASEYGYSTNSEADETEYRIGPTILKIHNRGTINIHIHSHPQN</sequence>
<comment type="caution">
    <text evidence="1">The sequence shown here is derived from an EMBL/GenBank/DDBJ whole genome shotgun (WGS) entry which is preliminary data.</text>
</comment>
<name>A0ACC2P5S7_9HYME</name>
<keyword evidence="2" id="KW-1185">Reference proteome</keyword>
<dbReference type="EMBL" id="CM056742">
    <property type="protein sequence ID" value="KAJ8678801.1"/>
    <property type="molecule type" value="Genomic_DNA"/>
</dbReference>
<accession>A0ACC2P5S7</accession>
<dbReference type="Proteomes" id="UP001239111">
    <property type="component" value="Chromosome 2"/>
</dbReference>
<evidence type="ECO:0000313" key="2">
    <source>
        <dbReference type="Proteomes" id="UP001239111"/>
    </source>
</evidence>
<organism evidence="1 2">
    <name type="scientific">Eretmocerus hayati</name>
    <dbReference type="NCBI Taxonomy" id="131215"/>
    <lineage>
        <taxon>Eukaryota</taxon>
        <taxon>Metazoa</taxon>
        <taxon>Ecdysozoa</taxon>
        <taxon>Arthropoda</taxon>
        <taxon>Hexapoda</taxon>
        <taxon>Insecta</taxon>
        <taxon>Pterygota</taxon>
        <taxon>Neoptera</taxon>
        <taxon>Endopterygota</taxon>
        <taxon>Hymenoptera</taxon>
        <taxon>Apocrita</taxon>
        <taxon>Proctotrupomorpha</taxon>
        <taxon>Chalcidoidea</taxon>
        <taxon>Aphelinidae</taxon>
        <taxon>Aphelininae</taxon>
        <taxon>Eretmocerus</taxon>
    </lineage>
</organism>